<dbReference type="InterPro" id="IPR000515">
    <property type="entry name" value="MetI-like"/>
</dbReference>
<feature type="transmembrane region" description="Helical" evidence="7">
    <location>
        <begin position="102"/>
        <end position="122"/>
    </location>
</feature>
<dbReference type="Proteomes" id="UP000236199">
    <property type="component" value="Unassembled WGS sequence"/>
</dbReference>
<keyword evidence="4 7" id="KW-0812">Transmembrane</keyword>
<dbReference type="PROSITE" id="PS50928">
    <property type="entry name" value="ABC_TM1"/>
    <property type="match status" value="1"/>
</dbReference>
<comment type="caution">
    <text evidence="9">The sequence shown here is derived from an EMBL/GenBank/DDBJ whole genome shotgun (WGS) entry which is preliminary data.</text>
</comment>
<feature type="transmembrane region" description="Helical" evidence="7">
    <location>
        <begin position="9"/>
        <end position="29"/>
    </location>
</feature>
<evidence type="ECO:0000256" key="6">
    <source>
        <dbReference type="ARBA" id="ARBA00023136"/>
    </source>
</evidence>
<keyword evidence="6 7" id="KW-0472">Membrane</keyword>
<sequence length="289" mass="33113">MQKKKWMPFLLLLPALAIMFFLMIFPVFWNLTISMHDVKTTNINDVWPFVGFQNWVKIFQDEYFLQSLKVTLFFVLGSVFFQIFIGFLIARILIERVWGTKFFRVLFILPWLLSATIVGFSWQWMYNDYFGLINGMLMRLGMQPVNWISDPNMALISLLIANIWFGTPFSILFQESSLLTIDRSLYEAAKIDGANPLQSFFNITLPLLAPFLGINLILTSMWSVNLFDLQLVLTGGGPLMSTTTASLYMYKQGFEQGNLSIGAAIGIVLLIINLTVSFLYLRALRGEEA</sequence>
<organism evidence="9 10">
    <name type="scientific">Petrotoga miotherma DSM 10691</name>
    <dbReference type="NCBI Taxonomy" id="1434326"/>
    <lineage>
        <taxon>Bacteria</taxon>
        <taxon>Thermotogati</taxon>
        <taxon>Thermotogota</taxon>
        <taxon>Thermotogae</taxon>
        <taxon>Petrotogales</taxon>
        <taxon>Petrotogaceae</taxon>
        <taxon>Petrotoga</taxon>
    </lineage>
</organism>
<evidence type="ECO:0000256" key="7">
    <source>
        <dbReference type="RuleBase" id="RU363032"/>
    </source>
</evidence>
<dbReference type="EMBL" id="AZRM01000037">
    <property type="protein sequence ID" value="PNR99289.1"/>
    <property type="molecule type" value="Genomic_DNA"/>
</dbReference>
<dbReference type="InterPro" id="IPR035906">
    <property type="entry name" value="MetI-like_sf"/>
</dbReference>
<accession>A0A2K1P918</accession>
<dbReference type="GO" id="GO:0005886">
    <property type="term" value="C:plasma membrane"/>
    <property type="evidence" value="ECO:0007669"/>
    <property type="project" value="UniProtKB-SubCell"/>
</dbReference>
<feature type="transmembrane region" description="Helical" evidence="7">
    <location>
        <begin position="153"/>
        <end position="173"/>
    </location>
</feature>
<comment type="similarity">
    <text evidence="7">Belongs to the binding-protein-dependent transport system permease family.</text>
</comment>
<feature type="transmembrane region" description="Helical" evidence="7">
    <location>
        <begin position="70"/>
        <end position="90"/>
    </location>
</feature>
<feature type="domain" description="ABC transmembrane type-1" evidence="8">
    <location>
        <begin position="68"/>
        <end position="280"/>
    </location>
</feature>
<evidence type="ECO:0000256" key="1">
    <source>
        <dbReference type="ARBA" id="ARBA00004651"/>
    </source>
</evidence>
<dbReference type="Pfam" id="PF00528">
    <property type="entry name" value="BPD_transp_1"/>
    <property type="match status" value="1"/>
</dbReference>
<comment type="subcellular location">
    <subcellularLocation>
        <location evidence="1 7">Cell membrane</location>
        <topology evidence="1 7">Multi-pass membrane protein</topology>
    </subcellularLocation>
</comment>
<dbReference type="OrthoDB" id="9777304at2"/>
<proteinExistence type="inferred from homology"/>
<evidence type="ECO:0000313" key="9">
    <source>
        <dbReference type="EMBL" id="PNR99289.1"/>
    </source>
</evidence>
<dbReference type="GO" id="GO:0055085">
    <property type="term" value="P:transmembrane transport"/>
    <property type="evidence" value="ECO:0007669"/>
    <property type="project" value="InterPro"/>
</dbReference>
<dbReference type="PANTHER" id="PTHR30193:SF37">
    <property type="entry name" value="INNER MEMBRANE ABC TRANSPORTER PERMEASE PROTEIN YCJO"/>
    <property type="match status" value="1"/>
</dbReference>
<dbReference type="AlphaFoldDB" id="A0A2K1P918"/>
<dbReference type="CDD" id="cd06261">
    <property type="entry name" value="TM_PBP2"/>
    <property type="match status" value="1"/>
</dbReference>
<evidence type="ECO:0000256" key="2">
    <source>
        <dbReference type="ARBA" id="ARBA00022448"/>
    </source>
</evidence>
<dbReference type="RefSeq" id="WP_103079188.1">
    <property type="nucleotide sequence ID" value="NZ_AZRM01000037.1"/>
</dbReference>
<keyword evidence="5 7" id="KW-1133">Transmembrane helix</keyword>
<keyword evidence="10" id="KW-1185">Reference proteome</keyword>
<evidence type="ECO:0000313" key="10">
    <source>
        <dbReference type="Proteomes" id="UP000236199"/>
    </source>
</evidence>
<keyword evidence="2 7" id="KW-0813">Transport</keyword>
<gene>
    <name evidence="9" type="ORF">X928_07830</name>
</gene>
<dbReference type="Gene3D" id="1.10.3720.10">
    <property type="entry name" value="MetI-like"/>
    <property type="match status" value="1"/>
</dbReference>
<protein>
    <submittedName>
        <fullName evidence="9">ABC transporter permease</fullName>
    </submittedName>
</protein>
<evidence type="ECO:0000259" key="8">
    <source>
        <dbReference type="PROSITE" id="PS50928"/>
    </source>
</evidence>
<dbReference type="PANTHER" id="PTHR30193">
    <property type="entry name" value="ABC TRANSPORTER PERMEASE PROTEIN"/>
    <property type="match status" value="1"/>
</dbReference>
<name>A0A2K1P918_9BACT</name>
<evidence type="ECO:0000256" key="3">
    <source>
        <dbReference type="ARBA" id="ARBA00022475"/>
    </source>
</evidence>
<feature type="transmembrane region" description="Helical" evidence="7">
    <location>
        <begin position="200"/>
        <end position="223"/>
    </location>
</feature>
<dbReference type="InterPro" id="IPR051393">
    <property type="entry name" value="ABC_transporter_permease"/>
</dbReference>
<evidence type="ECO:0000256" key="5">
    <source>
        <dbReference type="ARBA" id="ARBA00022989"/>
    </source>
</evidence>
<keyword evidence="3" id="KW-1003">Cell membrane</keyword>
<reference evidence="9 10" key="1">
    <citation type="submission" date="2013-12" db="EMBL/GenBank/DDBJ databases">
        <title>Comparative genomics of Petrotoga isolates.</title>
        <authorList>
            <person name="Nesbo C.L."/>
            <person name="Charchuk R."/>
            <person name="Chow K."/>
        </authorList>
    </citation>
    <scope>NUCLEOTIDE SEQUENCE [LARGE SCALE GENOMIC DNA]</scope>
    <source>
        <strain evidence="9 10">DSM 10691</strain>
    </source>
</reference>
<evidence type="ECO:0000256" key="4">
    <source>
        <dbReference type="ARBA" id="ARBA00022692"/>
    </source>
</evidence>
<feature type="transmembrane region" description="Helical" evidence="7">
    <location>
        <begin position="261"/>
        <end position="281"/>
    </location>
</feature>
<dbReference type="SUPFAM" id="SSF161098">
    <property type="entry name" value="MetI-like"/>
    <property type="match status" value="1"/>
</dbReference>